<reference evidence="3 4" key="1">
    <citation type="journal article" date="2018" name="PLoS ONE">
        <title>The draft genome of Kipferlia bialata reveals reductive genome evolution in fornicate parasites.</title>
        <authorList>
            <person name="Tanifuji G."/>
            <person name="Takabayashi S."/>
            <person name="Kume K."/>
            <person name="Takagi M."/>
            <person name="Nakayama T."/>
            <person name="Kamikawa R."/>
            <person name="Inagaki Y."/>
            <person name="Hashimoto T."/>
        </authorList>
    </citation>
    <scope>NUCLEOTIDE SEQUENCE [LARGE SCALE GENOMIC DNA]</scope>
    <source>
        <strain evidence="3">NY0173</strain>
    </source>
</reference>
<dbReference type="PANTHER" id="PTHR15730:SF5">
    <property type="entry name" value="SI:CH211-210B2.2-RELATED"/>
    <property type="match status" value="1"/>
</dbReference>
<dbReference type="EMBL" id="BDIP01001121">
    <property type="protein sequence ID" value="GIQ83636.1"/>
    <property type="molecule type" value="Genomic_DNA"/>
</dbReference>
<dbReference type="InterPro" id="IPR035423">
    <property type="entry name" value="M60-like_N"/>
</dbReference>
<feature type="compositionally biased region" description="Basic residues" evidence="1">
    <location>
        <begin position="96"/>
        <end position="107"/>
    </location>
</feature>
<sequence>MGAGCSAAQDVGSPSLAVQGIPHNIQVATPISPASNPMFPDGAGKMTSSQSSVSQGGRGGSPLASAQPPPAGETDTPTPAGVLAADTLSVEEKAARLKAARKAKAKKPSSQIQAALPPPSGPTPMAKGAVPKAKHKPANTGQGEGMSAEWRFRRLDTTVKERVASPITVRPTKTPTFSLSSPCTVSSTLTAEGGGTDPEKPSFWSNHMYMIEATPSSTVTVHVTQHQQWGDRQGIRLFAYAHTSTTLPSPVYAESHALPPPSALLASTPSSMNPLSLPIPMPKRDEASSVLLIVARKEGGEAEYELSVTDPMVTITHYKLPPMVSKASALSLPIVGEAEGVWEGMSAAGPGSNWRDNPTHLFSLSAPQLVTLTYTRYASPFAPSSLYLFRLHPHSDPFPEGALEDEAGLVLHLGSSSAPETHRLWLQGGDYRIVCIAKEAGLSARFGLCLRAPLPLSSPLVERPRPGMGAVHTYHANGTWEGGLSGGDRVEGDASCGFFRSPTWSWTAKGSTKVNATLSVPDGSPRVTCQLYILSVPEGAEPCVSTAAVSGVSNATSIGLARLSATLHAGTHYLVANTVRLGATGRYQLKVTAETEGEYTDPTPVPSTHTTAFHPIPPMQYTGPVACYKGEWTESETESAGERLTLRNSLPTPVTVRACVLRGKAFNTVRVSVYAVVKSESGVGEVLARGAESSFPGLSSCVVSIPPSCAVVVDAANTGDGKGMARREGDFRCCVQFKTKADKDGVRVSRSGSLEGLPGETLPYPQPVSALVTHPAVGDVLKGVKGEIGVGLDMGVAPLAVYGEDAFAILTGGVGEYVQDQSEVRERWCQRLRQQAREERAPADTASAVVAGVERGALRLMVLGGIGVLSPSEASLGVYRPLLLNMVRWVGGKVEGDHQCMVAGAVPKSLKACLSAKTSFSASVKSSLKKWGVHEGVVLLAMSPKDALDSKVLAALSSRLSASLPTILCAPYMAWSAAETTRRGTPPFPFTFPVNRVLSEYGVAYTAGSVAPTSGPLDTDTLAADPSFDPTSHEAWYKGARASTPMGLRVERSLPALAHAAHCLTQLSTVLDAHTDTRSMESLGATLSQAILAVDPASTYLQRVKETLGAGEVLVSKDTPVPRSNTLGRLSLLVQAAEARGVTHLAQTAVTEGAEDVPTHSEAPTAGVFPGGVGEAEGESNIIVSLPIPAYPCRYNRAEAGTPGKGKGRPTKSRSPVKCWLSTGLYVPAGVCVTVTLPQWVVDAGGTSKHPHKDCVSVRVGCHPDDMYHTQTKDMHRFPLDLCTVTFPGPSRKVTVSSPFGGPLYLALPPTPSPAFLSKCTQTMDVSVSGAIQMPTFTPAQPTSSPSPKAGVWSVSLTHGPPIAELVGSRCIITAPVHKLAEVDVSMLLLTLDSAIGGQEGLMARRMCEGGWNRPERVVFDLDTVVGVAHAGYPIVAQYPVLSALQSPDAMVASAIPHELGHNIQHPVISWLGMVEGGAELMRTYTMDTLGAAVTAAKRGFGGLGAETERQWLASDYAMRAVKLACMALSDSASPTPYRESTFLADTHLGLGLLLMLQRDYGWGYFTRLVRAVAAAEAEPGTPTLHGADAFCVHGSTVAGVSILPVLEGVGVHVSQGAKDAVKGMGLEEWSPSMYQDDAWTK</sequence>
<protein>
    <recommendedName>
        <fullName evidence="2">Peptidase M60 domain-containing protein</fullName>
    </recommendedName>
</protein>
<proteinExistence type="predicted"/>
<feature type="region of interest" description="Disordered" evidence="1">
    <location>
        <begin position="95"/>
        <end position="149"/>
    </location>
</feature>
<name>A0A9K3GIQ1_9EUKA</name>
<evidence type="ECO:0000259" key="2">
    <source>
        <dbReference type="PROSITE" id="PS51723"/>
    </source>
</evidence>
<evidence type="ECO:0000313" key="4">
    <source>
        <dbReference type="Proteomes" id="UP000265618"/>
    </source>
</evidence>
<feature type="region of interest" description="Disordered" evidence="1">
    <location>
        <begin position="171"/>
        <end position="198"/>
    </location>
</feature>
<dbReference type="PANTHER" id="PTHR15730">
    <property type="entry name" value="EXPERIMENTAL AUTOIMMUNE PROSTATITIS ANTIGEN 2-RELATED"/>
    <property type="match status" value="1"/>
</dbReference>
<feature type="region of interest" description="Disordered" evidence="1">
    <location>
        <begin position="28"/>
        <end position="81"/>
    </location>
</feature>
<accession>A0A9K3GIQ1</accession>
<dbReference type="InterPro" id="IPR031161">
    <property type="entry name" value="Peptidase_M60_dom"/>
</dbReference>
<comment type="caution">
    <text evidence="3">The sequence shown here is derived from an EMBL/GenBank/DDBJ whole genome shotgun (WGS) entry which is preliminary data.</text>
</comment>
<evidence type="ECO:0000256" key="1">
    <source>
        <dbReference type="SAM" id="MobiDB-lite"/>
    </source>
</evidence>
<dbReference type="InterPro" id="IPR051244">
    <property type="entry name" value="TCAF"/>
</dbReference>
<feature type="domain" description="Peptidase M60" evidence="2">
    <location>
        <begin position="1218"/>
        <end position="1562"/>
    </location>
</feature>
<dbReference type="OrthoDB" id="10260387at2759"/>
<dbReference type="PROSITE" id="PS51723">
    <property type="entry name" value="PEPTIDASE_M60"/>
    <property type="match status" value="1"/>
</dbReference>
<dbReference type="Pfam" id="PF17291">
    <property type="entry name" value="M60-like_N"/>
    <property type="match status" value="1"/>
</dbReference>
<gene>
    <name evidence="3" type="ORF">KIPB_004987</name>
</gene>
<evidence type="ECO:0000313" key="3">
    <source>
        <dbReference type="EMBL" id="GIQ83636.1"/>
    </source>
</evidence>
<dbReference type="SMART" id="SM01276">
    <property type="entry name" value="M60-like"/>
    <property type="match status" value="1"/>
</dbReference>
<feature type="compositionally biased region" description="Polar residues" evidence="1">
    <location>
        <begin position="171"/>
        <end position="190"/>
    </location>
</feature>
<dbReference type="Pfam" id="PF13402">
    <property type="entry name" value="Peptidase_M60"/>
    <property type="match status" value="1"/>
</dbReference>
<organism evidence="3 4">
    <name type="scientific">Kipferlia bialata</name>
    <dbReference type="NCBI Taxonomy" id="797122"/>
    <lineage>
        <taxon>Eukaryota</taxon>
        <taxon>Metamonada</taxon>
        <taxon>Carpediemonas-like organisms</taxon>
        <taxon>Kipferlia</taxon>
    </lineage>
</organism>
<keyword evidence="4" id="KW-1185">Reference proteome</keyword>
<dbReference type="Proteomes" id="UP000265618">
    <property type="component" value="Unassembled WGS sequence"/>
</dbReference>